<comment type="caution">
    <text evidence="2">The sequence shown here is derived from an EMBL/GenBank/DDBJ whole genome shotgun (WGS) entry which is preliminary data.</text>
</comment>
<dbReference type="RefSeq" id="WP_199024772.1">
    <property type="nucleotide sequence ID" value="NZ_JAELVR010000006.1"/>
</dbReference>
<gene>
    <name evidence="2" type="ORF">JF290_10195</name>
</gene>
<evidence type="ECO:0008006" key="4">
    <source>
        <dbReference type="Google" id="ProtNLM"/>
    </source>
</evidence>
<dbReference type="EMBL" id="JAELVR010000006">
    <property type="protein sequence ID" value="MBJ6371895.1"/>
    <property type="molecule type" value="Genomic_DNA"/>
</dbReference>
<reference evidence="2" key="1">
    <citation type="submission" date="2020-12" db="EMBL/GenBank/DDBJ databases">
        <title>Sedimentitalea sp. nov., isolated from sand in Incheon.</title>
        <authorList>
            <person name="Kim W."/>
        </authorList>
    </citation>
    <scope>NUCLEOTIDE SEQUENCE</scope>
    <source>
        <strain evidence="2">CAU 1593</strain>
    </source>
</reference>
<accession>A0A8J7LW74</accession>
<evidence type="ECO:0000313" key="3">
    <source>
        <dbReference type="Proteomes" id="UP000619079"/>
    </source>
</evidence>
<evidence type="ECO:0000256" key="1">
    <source>
        <dbReference type="SAM" id="Coils"/>
    </source>
</evidence>
<keyword evidence="1" id="KW-0175">Coiled coil</keyword>
<proteinExistence type="predicted"/>
<keyword evidence="3" id="KW-1185">Reference proteome</keyword>
<sequence length="134" mass="15729">MTQDKLARMADVTKAIYMTEFQKVQGLLEEEARLRKELARLRAQSEQGRETLQTDPSMQAVGADLLWQSWLNRTQRQLNMDLARVMARKLTAMDRVRRAFGKQSAVQSMLETRDRERREKARKKALETLLNRHV</sequence>
<evidence type="ECO:0000313" key="2">
    <source>
        <dbReference type="EMBL" id="MBJ6371895.1"/>
    </source>
</evidence>
<dbReference type="Proteomes" id="UP000619079">
    <property type="component" value="Unassembled WGS sequence"/>
</dbReference>
<name>A0A8J7LW74_9RHOB</name>
<feature type="coiled-coil region" evidence="1">
    <location>
        <begin position="24"/>
        <end position="51"/>
    </location>
</feature>
<organism evidence="2 3">
    <name type="scientific">Sedimentitalea arenosa</name>
    <dbReference type="NCBI Taxonomy" id="2798803"/>
    <lineage>
        <taxon>Bacteria</taxon>
        <taxon>Pseudomonadati</taxon>
        <taxon>Pseudomonadota</taxon>
        <taxon>Alphaproteobacteria</taxon>
        <taxon>Rhodobacterales</taxon>
        <taxon>Paracoccaceae</taxon>
        <taxon>Sedimentitalea</taxon>
    </lineage>
</organism>
<protein>
    <recommendedName>
        <fullName evidence="4">Flagellar FliJ protein</fullName>
    </recommendedName>
</protein>
<dbReference type="AlphaFoldDB" id="A0A8J7LW74"/>